<keyword evidence="6" id="KW-0564">Palmitate</keyword>
<keyword evidence="7" id="KW-0449">Lipoprotein</keyword>
<keyword evidence="3" id="KW-0309">Germination</keyword>
<dbReference type="Pfam" id="PF25198">
    <property type="entry name" value="Spore_GerAC_N"/>
    <property type="match status" value="1"/>
</dbReference>
<reference evidence="12" key="1">
    <citation type="submission" date="2016-01" db="EMBL/GenBank/DDBJ databases">
        <title>Draft genome of Chromobacterium sp. F49.</title>
        <authorList>
            <person name="Hong K.W."/>
        </authorList>
    </citation>
    <scope>NUCLEOTIDE SEQUENCE [LARGE SCALE GENOMIC DNA]</scope>
    <source>
        <strain evidence="12">M63</strain>
    </source>
</reference>
<keyword evidence="5" id="KW-0472">Membrane</keyword>
<dbReference type="InterPro" id="IPR038501">
    <property type="entry name" value="Spore_GerAC_C_sf"/>
</dbReference>
<protein>
    <submittedName>
        <fullName evidence="11">Uncharacterized protein</fullName>
    </submittedName>
</protein>
<dbReference type="InterPro" id="IPR057336">
    <property type="entry name" value="GerAC_N"/>
</dbReference>
<evidence type="ECO:0000313" key="12">
    <source>
        <dbReference type="Proteomes" id="UP000076563"/>
    </source>
</evidence>
<keyword evidence="4 8" id="KW-0732">Signal</keyword>
<comment type="subcellular location">
    <subcellularLocation>
        <location evidence="1">Membrane</location>
        <topology evidence="1">Lipid-anchor</topology>
    </subcellularLocation>
</comment>
<gene>
    <name evidence="11" type="ORF">AV654_33885</name>
</gene>
<evidence type="ECO:0000256" key="5">
    <source>
        <dbReference type="ARBA" id="ARBA00023136"/>
    </source>
</evidence>
<dbReference type="RefSeq" id="WP_063187693.1">
    <property type="nucleotide sequence ID" value="NZ_CP121215.1"/>
</dbReference>
<evidence type="ECO:0000259" key="9">
    <source>
        <dbReference type="Pfam" id="PF05504"/>
    </source>
</evidence>
<proteinExistence type="inferred from homology"/>
<evidence type="ECO:0000256" key="7">
    <source>
        <dbReference type="ARBA" id="ARBA00023288"/>
    </source>
</evidence>
<evidence type="ECO:0000256" key="2">
    <source>
        <dbReference type="ARBA" id="ARBA00007886"/>
    </source>
</evidence>
<dbReference type="STRING" id="1007103.GCA_000213315_07315"/>
<dbReference type="Pfam" id="PF05504">
    <property type="entry name" value="Spore_GerAC"/>
    <property type="match status" value="1"/>
</dbReference>
<dbReference type="InterPro" id="IPR046953">
    <property type="entry name" value="Spore_GerAC-like_C"/>
</dbReference>
<comment type="caution">
    <text evidence="11">The sequence shown here is derived from an EMBL/GenBank/DDBJ whole genome shotgun (WGS) entry which is preliminary data.</text>
</comment>
<dbReference type="InterPro" id="IPR008844">
    <property type="entry name" value="Spore_GerAC-like"/>
</dbReference>
<dbReference type="NCBIfam" id="TIGR02887">
    <property type="entry name" value="spore_ger_x_C"/>
    <property type="match status" value="1"/>
</dbReference>
<evidence type="ECO:0000256" key="4">
    <source>
        <dbReference type="ARBA" id="ARBA00022729"/>
    </source>
</evidence>
<feature type="domain" description="Spore germination GerAC-like C-terminal" evidence="9">
    <location>
        <begin position="229"/>
        <end position="396"/>
    </location>
</feature>
<accession>A0A163TQI3</accession>
<sequence length="411" mass="46147">MKRRKMMLAIVALLPMMPLLAGCWSQREIDDLSLVAGIALDKAHETKVEKALTKNGATRKKEDLISITYQIFTSSSGGGQGKGSGGSSEQKRYENFTETGDLLLESTREISLRTERPIFAQHFKTLVIGDELLRTTPIRSFMDLMYRESEFRPSALVFVARGLARETFELKGAKEIPAFRILKMVDNQYKSTRILPPVSLAKLLTLLQSKSSFLLQAIVKGGGEIKFAGAGVVHGQSGKLVGFLDEDELGSITLITGNVRGGVVKFADEETGQKNLYEILSYKSDIVPHVEGDNISFEVRIESRGRLSESWVMNEKSFDDRFLKRQGQYAAKQLERNIRQTLEKIQRKYKADVIGFSKELRIHEPKTWDKVKSQWDQKFSQAEVRVHAKTIVTEYGASGSKVIEHRNPPGS</sequence>
<feature type="domain" description="Spore germination protein N-terminal" evidence="10">
    <location>
        <begin position="26"/>
        <end position="218"/>
    </location>
</feature>
<name>A0A163TQI3_9BACL</name>
<feature type="chain" id="PRO_5039581017" evidence="8">
    <location>
        <begin position="22"/>
        <end position="411"/>
    </location>
</feature>
<keyword evidence="12" id="KW-1185">Reference proteome</keyword>
<comment type="similarity">
    <text evidence="2">Belongs to the GerABKC lipoprotein family.</text>
</comment>
<evidence type="ECO:0000256" key="3">
    <source>
        <dbReference type="ARBA" id="ARBA00022544"/>
    </source>
</evidence>
<evidence type="ECO:0000256" key="1">
    <source>
        <dbReference type="ARBA" id="ARBA00004635"/>
    </source>
</evidence>
<dbReference type="Proteomes" id="UP000076563">
    <property type="component" value="Unassembled WGS sequence"/>
</dbReference>
<dbReference type="GO" id="GO:0009847">
    <property type="term" value="P:spore germination"/>
    <property type="evidence" value="ECO:0007669"/>
    <property type="project" value="InterPro"/>
</dbReference>
<dbReference type="OrthoDB" id="2569624at2"/>
<evidence type="ECO:0000259" key="10">
    <source>
        <dbReference type="Pfam" id="PF25198"/>
    </source>
</evidence>
<dbReference type="eggNOG" id="ENOG502ZT3R">
    <property type="taxonomic scope" value="Bacteria"/>
</dbReference>
<dbReference type="GO" id="GO:0016020">
    <property type="term" value="C:membrane"/>
    <property type="evidence" value="ECO:0007669"/>
    <property type="project" value="UniProtKB-SubCell"/>
</dbReference>
<evidence type="ECO:0000313" key="11">
    <source>
        <dbReference type="EMBL" id="KZE72213.1"/>
    </source>
</evidence>
<dbReference type="PROSITE" id="PS51257">
    <property type="entry name" value="PROKAR_LIPOPROTEIN"/>
    <property type="match status" value="1"/>
</dbReference>
<dbReference type="EMBL" id="LQRA01000104">
    <property type="protein sequence ID" value="KZE72213.1"/>
    <property type="molecule type" value="Genomic_DNA"/>
</dbReference>
<dbReference type="AlphaFoldDB" id="A0A163TQI3"/>
<organism evidence="11 12">
    <name type="scientific">Paenibacillus elgii</name>
    <dbReference type="NCBI Taxonomy" id="189691"/>
    <lineage>
        <taxon>Bacteria</taxon>
        <taxon>Bacillati</taxon>
        <taxon>Bacillota</taxon>
        <taxon>Bacilli</taxon>
        <taxon>Bacillales</taxon>
        <taxon>Paenibacillaceae</taxon>
        <taxon>Paenibacillus</taxon>
    </lineage>
</organism>
<feature type="signal peptide" evidence="8">
    <location>
        <begin position="1"/>
        <end position="21"/>
    </location>
</feature>
<dbReference type="Gene3D" id="3.30.300.210">
    <property type="entry name" value="Nutrient germinant receptor protein C, domain 3"/>
    <property type="match status" value="1"/>
</dbReference>
<evidence type="ECO:0000256" key="8">
    <source>
        <dbReference type="SAM" id="SignalP"/>
    </source>
</evidence>
<dbReference type="PANTHER" id="PTHR35789">
    <property type="entry name" value="SPORE GERMINATION PROTEIN B3"/>
    <property type="match status" value="1"/>
</dbReference>
<evidence type="ECO:0000256" key="6">
    <source>
        <dbReference type="ARBA" id="ARBA00023139"/>
    </source>
</evidence>
<dbReference type="PANTHER" id="PTHR35789:SF1">
    <property type="entry name" value="SPORE GERMINATION PROTEIN B3"/>
    <property type="match status" value="1"/>
</dbReference>